<keyword evidence="1" id="KW-0472">Membrane</keyword>
<dbReference type="EMBL" id="AAXW01000140">
    <property type="protein sequence ID" value="EAZ87937.1"/>
    <property type="molecule type" value="Genomic_DNA"/>
</dbReference>
<evidence type="ECO:0000313" key="3">
    <source>
        <dbReference type="EMBL" id="EAZ87937.1"/>
    </source>
</evidence>
<proteinExistence type="predicted"/>
<protein>
    <submittedName>
        <fullName evidence="3">Uncharacterized protein</fullName>
    </submittedName>
</protein>
<name>A3J013_9CHRO</name>
<reference evidence="3 4" key="1">
    <citation type="submission" date="2007-03" db="EMBL/GenBank/DDBJ databases">
        <authorList>
            <person name="Stal L."/>
            <person name="Ferriera S."/>
            <person name="Johnson J."/>
            <person name="Kravitz S."/>
            <person name="Beeson K."/>
            <person name="Sutton G."/>
            <person name="Rogers Y.-H."/>
            <person name="Friedman R."/>
            <person name="Frazier M."/>
            <person name="Venter J.C."/>
        </authorList>
    </citation>
    <scope>NUCLEOTIDE SEQUENCE [LARGE SCALE GENOMIC DNA]</scope>
    <source>
        <strain evidence="3 4">CCY0110</strain>
    </source>
</reference>
<dbReference type="AlphaFoldDB" id="A3J013"/>
<evidence type="ECO:0000256" key="1">
    <source>
        <dbReference type="SAM" id="Phobius"/>
    </source>
</evidence>
<dbReference type="RefSeq" id="WP_008278979.1">
    <property type="nucleotide sequence ID" value="NZ_AAXW01000140.1"/>
</dbReference>
<keyword evidence="2" id="KW-0732">Signal</keyword>
<evidence type="ECO:0000256" key="2">
    <source>
        <dbReference type="SAM" id="SignalP"/>
    </source>
</evidence>
<sequence length="260" mass="29073">MNILKFFATFSLITTGFLNQSSVTYAANFSINLQSVSLRVFSSEPTNFGFNPVLKQDYIGVEEKMASTKEEGSGIITKLQTPFFQNLLINQGIGEPGFVELINHYMAEGIIEGKAGPKPGLANGTISWLSPGIRYQNMSDQDIHLKLRGLYTVEMKTENGTTGFSVKLTEKVEENQIKLGQISKSISGVDSFSRTDEIFFEIDTVIKPNEVRIFFIDAQDTIDGKVQIPENSSLTMIFILGVTMLISIYKRKKYITYNKD</sequence>
<dbReference type="Proteomes" id="UP000003781">
    <property type="component" value="Unassembled WGS sequence"/>
</dbReference>
<organism evidence="3 4">
    <name type="scientific">Crocosphaera chwakensis CCY0110</name>
    <dbReference type="NCBI Taxonomy" id="391612"/>
    <lineage>
        <taxon>Bacteria</taxon>
        <taxon>Bacillati</taxon>
        <taxon>Cyanobacteriota</taxon>
        <taxon>Cyanophyceae</taxon>
        <taxon>Oscillatoriophycideae</taxon>
        <taxon>Chroococcales</taxon>
        <taxon>Aphanothecaceae</taxon>
        <taxon>Crocosphaera</taxon>
        <taxon>Crocosphaera chwakensis</taxon>
    </lineage>
</organism>
<feature type="chain" id="PRO_5002654036" evidence="2">
    <location>
        <begin position="27"/>
        <end position="260"/>
    </location>
</feature>
<accession>A3J013</accession>
<gene>
    <name evidence="3" type="ORF">CY0110_00835</name>
</gene>
<keyword evidence="1" id="KW-1133">Transmembrane helix</keyword>
<feature type="transmembrane region" description="Helical" evidence="1">
    <location>
        <begin position="232"/>
        <end position="249"/>
    </location>
</feature>
<comment type="caution">
    <text evidence="3">The sequence shown here is derived from an EMBL/GenBank/DDBJ whole genome shotgun (WGS) entry which is preliminary data.</text>
</comment>
<keyword evidence="4" id="KW-1185">Reference proteome</keyword>
<evidence type="ECO:0000313" key="4">
    <source>
        <dbReference type="Proteomes" id="UP000003781"/>
    </source>
</evidence>
<keyword evidence="1" id="KW-0812">Transmembrane</keyword>
<feature type="signal peptide" evidence="2">
    <location>
        <begin position="1"/>
        <end position="26"/>
    </location>
</feature>